<organism evidence="4 5">
    <name type="scientific">Spirosoma soli</name>
    <dbReference type="NCBI Taxonomy" id="1770529"/>
    <lineage>
        <taxon>Bacteria</taxon>
        <taxon>Pseudomonadati</taxon>
        <taxon>Bacteroidota</taxon>
        <taxon>Cytophagia</taxon>
        <taxon>Cytophagales</taxon>
        <taxon>Cytophagaceae</taxon>
        <taxon>Spirosoma</taxon>
    </lineage>
</organism>
<dbReference type="InterPro" id="IPR052047">
    <property type="entry name" value="GH94_Enzymes"/>
</dbReference>
<proteinExistence type="predicted"/>
<sequence>MKPRLVFFLLLVVQASYGQIGAWHLSSMGLPVYEYKGLLPVKAVDKTGKDAMLPNDPYFLLGNYKMTLFAHASGRYQFLTGERAWARINAAEQANYGWNDAELRDGQKEINLVGIPSTGSDVSVKKRFGVGFARYEYPLEDGLACTRIISVKPSQKIHTGNPAFVVTVTLTNKGNKTRELTYSERMLVNFVQIGTQFTDKKNRPLAYQSAFTVDERKQTAVASITCAPNTFLTSPTKEQRYQYDIAPPAVFMHVNPTGKQLAQVSTNKDTLTAELKTSVKPGETQSFYIIIGIRDSEPFPSVQQQVADLLTDAQVNNPAEGLFAAQWKRKLPDLSAEKDELLKREMLWNAHMVEASAKYSAYYQETFIPQGTVYAYHFGDNISNRDHLQAALPACYTNPALAKSSIRYVMKHSEEDGEIKRGNAGYGYTVPSIYKESDEQLFLFNTLSEYLLITKDYSFLNEKVPYYPAENGKSDAVLSILKKQFIYLRDEVGRGSHGLVKMLNSDWSDSFFHKYSPNLYASTAESHLNSAMVLAIFPKLISALKQAKNPDADSFITALESYRSSVAKAYFDDFGNRQFSARAYLNDKLQFGVDNVCLEPQGYLLQIPDLPEAKKKEIYQYVKSRNFSPEQTGFRIREKPLWSSRGDGEDGAIWYSLEYPVLLGVATFDKAEAMSLLHAFSFQNYATHYPDYWVGQWTAPDDINSTLSTRQGLYSFWEPDIRRAFQGYCNHPHTWPLFCYFKLKEQSE</sequence>
<dbReference type="PANTHER" id="PTHR37469">
    <property type="entry name" value="CELLOBIONIC ACID PHOSPHORYLASE-RELATED"/>
    <property type="match status" value="1"/>
</dbReference>
<dbReference type="InterPro" id="IPR033432">
    <property type="entry name" value="GH94_catalytic"/>
</dbReference>
<evidence type="ECO:0000256" key="2">
    <source>
        <dbReference type="ARBA" id="ARBA00022679"/>
    </source>
</evidence>
<dbReference type="Pfam" id="PF17167">
    <property type="entry name" value="Glyco_hydro_94"/>
    <property type="match status" value="1"/>
</dbReference>
<dbReference type="InterPro" id="IPR008928">
    <property type="entry name" value="6-hairpin_glycosidase_sf"/>
</dbReference>
<evidence type="ECO:0000313" key="5">
    <source>
        <dbReference type="Proteomes" id="UP001597469"/>
    </source>
</evidence>
<keyword evidence="2" id="KW-0808">Transferase</keyword>
<evidence type="ECO:0000259" key="3">
    <source>
        <dbReference type="Pfam" id="PF17167"/>
    </source>
</evidence>
<dbReference type="RefSeq" id="WP_381521147.1">
    <property type="nucleotide sequence ID" value="NZ_JBHULN010000003.1"/>
</dbReference>
<protein>
    <submittedName>
        <fullName evidence="4">GH36-type glycosyl hydrolase domain-containing protein</fullName>
    </submittedName>
</protein>
<dbReference type="PANTHER" id="PTHR37469:SF2">
    <property type="entry name" value="CELLOBIONIC ACID PHOSPHORYLASE"/>
    <property type="match status" value="1"/>
</dbReference>
<evidence type="ECO:0000256" key="1">
    <source>
        <dbReference type="ARBA" id="ARBA00022676"/>
    </source>
</evidence>
<comment type="caution">
    <text evidence="4">The sequence shown here is derived from an EMBL/GenBank/DDBJ whole genome shotgun (WGS) entry which is preliminary data.</text>
</comment>
<dbReference type="EMBL" id="JBHULN010000003">
    <property type="protein sequence ID" value="MFD2570460.1"/>
    <property type="molecule type" value="Genomic_DNA"/>
</dbReference>
<gene>
    <name evidence="4" type="ORF">ACFSUS_07435</name>
</gene>
<dbReference type="SUPFAM" id="SSF48208">
    <property type="entry name" value="Six-hairpin glycosidases"/>
    <property type="match status" value="1"/>
</dbReference>
<evidence type="ECO:0000313" key="4">
    <source>
        <dbReference type="EMBL" id="MFD2570460.1"/>
    </source>
</evidence>
<name>A0ABW5M0K3_9BACT</name>
<feature type="domain" description="Glycosyl hydrolase 94 catalytic" evidence="3">
    <location>
        <begin position="380"/>
        <end position="592"/>
    </location>
</feature>
<dbReference type="Proteomes" id="UP001597469">
    <property type="component" value="Unassembled WGS sequence"/>
</dbReference>
<dbReference type="InterPro" id="IPR012341">
    <property type="entry name" value="6hp_glycosidase-like_sf"/>
</dbReference>
<keyword evidence="5" id="KW-1185">Reference proteome</keyword>
<reference evidence="5" key="1">
    <citation type="journal article" date="2019" name="Int. J. Syst. Evol. Microbiol.">
        <title>The Global Catalogue of Microorganisms (GCM) 10K type strain sequencing project: providing services to taxonomists for standard genome sequencing and annotation.</title>
        <authorList>
            <consortium name="The Broad Institute Genomics Platform"/>
            <consortium name="The Broad Institute Genome Sequencing Center for Infectious Disease"/>
            <person name="Wu L."/>
            <person name="Ma J."/>
        </authorList>
    </citation>
    <scope>NUCLEOTIDE SEQUENCE [LARGE SCALE GENOMIC DNA]</scope>
    <source>
        <strain evidence="5">KCTC 42805</strain>
    </source>
</reference>
<keyword evidence="4" id="KW-0378">Hydrolase</keyword>
<dbReference type="Gene3D" id="1.50.10.10">
    <property type="match status" value="1"/>
</dbReference>
<keyword evidence="1" id="KW-0328">Glycosyltransferase</keyword>
<dbReference type="GO" id="GO:0016787">
    <property type="term" value="F:hydrolase activity"/>
    <property type="evidence" value="ECO:0007669"/>
    <property type="project" value="UniProtKB-KW"/>
</dbReference>
<accession>A0ABW5M0K3</accession>